<evidence type="ECO:0000313" key="2">
    <source>
        <dbReference type="Proteomes" id="UP000004016"/>
    </source>
</evidence>
<reference evidence="1 2" key="2">
    <citation type="submission" date="2007-04" db="EMBL/GenBank/DDBJ databases">
        <title>Draft genome sequence of Dorea longicatena (DSM 13814).</title>
        <authorList>
            <person name="Sudarsanam P."/>
            <person name="Ley R."/>
            <person name="Guruge J."/>
            <person name="Turnbaugh P.J."/>
            <person name="Mahowald M."/>
            <person name="Liep D."/>
            <person name="Gordon J."/>
        </authorList>
    </citation>
    <scope>NUCLEOTIDE SEQUENCE [LARGE SCALE GENOMIC DNA]</scope>
    <source>
        <strain evidence="1 2">DSM 13814</strain>
    </source>
</reference>
<organism evidence="1 2">
    <name type="scientific">Dorea longicatena DSM 13814</name>
    <dbReference type="NCBI Taxonomy" id="411462"/>
    <lineage>
        <taxon>Bacteria</taxon>
        <taxon>Bacillati</taxon>
        <taxon>Bacillota</taxon>
        <taxon>Clostridia</taxon>
        <taxon>Lachnospirales</taxon>
        <taxon>Lachnospiraceae</taxon>
        <taxon>Dorea</taxon>
    </lineage>
</organism>
<reference evidence="1 2" key="1">
    <citation type="submission" date="2007-03" db="EMBL/GenBank/DDBJ databases">
        <authorList>
            <person name="Fulton L."/>
            <person name="Clifton S."/>
            <person name="Fulton B."/>
            <person name="Xu J."/>
            <person name="Minx P."/>
            <person name="Pepin K.H."/>
            <person name="Johnson M."/>
            <person name="Thiruvilangam P."/>
            <person name="Bhonagiri V."/>
            <person name="Nash W.E."/>
            <person name="Mardis E.R."/>
            <person name="Wilson R.K."/>
        </authorList>
    </citation>
    <scope>NUCLEOTIDE SEQUENCE [LARGE SCALE GENOMIC DNA]</scope>
    <source>
        <strain evidence="1 2">DSM 13814</strain>
    </source>
</reference>
<name>A6BHI1_9FIRM</name>
<dbReference type="Proteomes" id="UP000004016">
    <property type="component" value="Unassembled WGS sequence"/>
</dbReference>
<dbReference type="EMBL" id="AAXB02000008">
    <property type="protein sequence ID" value="EDM62941.1"/>
    <property type="molecule type" value="Genomic_DNA"/>
</dbReference>
<proteinExistence type="predicted"/>
<comment type="caution">
    <text evidence="1">The sequence shown here is derived from an EMBL/GenBank/DDBJ whole genome shotgun (WGS) entry which is preliminary data.</text>
</comment>
<protein>
    <submittedName>
        <fullName evidence="1">Uncharacterized protein</fullName>
    </submittedName>
</protein>
<dbReference type="HOGENOM" id="CLU_2953027_0_0_9"/>
<accession>A6BHI1</accession>
<dbReference type="AlphaFoldDB" id="A6BHI1"/>
<evidence type="ECO:0000313" key="1">
    <source>
        <dbReference type="EMBL" id="EDM62941.1"/>
    </source>
</evidence>
<gene>
    <name evidence="1" type="ORF">DORLON_01757</name>
</gene>
<sequence length="59" mass="7085">MRKHTNLFRLKKQIPKEQYLYAYFLFRNLTGENMVLSKSSAKKFCSTEGIQLKKSQQFH</sequence>